<keyword evidence="2" id="KW-0540">Nuclease</keyword>
<dbReference type="GO" id="GO:0004519">
    <property type="term" value="F:endonuclease activity"/>
    <property type="evidence" value="ECO:0007669"/>
    <property type="project" value="UniProtKB-KW"/>
</dbReference>
<keyword evidence="2" id="KW-0269">Exonuclease</keyword>
<feature type="domain" description="Endonuclease/exonuclease/phosphatase" evidence="1">
    <location>
        <begin position="108"/>
        <end position="337"/>
    </location>
</feature>
<dbReference type="InterPro" id="IPR005135">
    <property type="entry name" value="Endo/exonuclease/phosphatase"/>
</dbReference>
<sequence>MRIASYNVENLFDRAKVFNDDARGAHQDVIDAYAEISKLFEKVEYSAADKARMLELLATLDLLKDDDGQFALLRQIRGQLIRRPRDREKPKEIVAEGRGDWVGWVELKTEAVDETAMVLTGRVIFDVSADVIGVVEAESRPVLTMFQDFMAKKFDLAPPYAHVMLIDGNDQRGIDVAIGTKQDYDIVSMRSHVDDLMANGERVFSRDCPEFIVQTPSGARIVFLVNHFKSKFGGNDPSSQAKRRAQAEAVAGIYRRLQGEGMLNVVVLGDLNDTPDSDVLAPLLADTDLADVSRHERFTDFEFNANTGDRGIGTFGTGRDKDKIDYILLSPALFAKIARGGIFRKGAWTASGRWKVYPELTAEKHAASDHHLIWVDIDL</sequence>
<gene>
    <name evidence="2" type="ORF">GTK09_03680</name>
</gene>
<accession>A0A6N9T3F9</accession>
<comment type="caution">
    <text evidence="2">The sequence shown here is derived from an EMBL/GenBank/DDBJ whole genome shotgun (WGS) entry which is preliminary data.</text>
</comment>
<dbReference type="RefSeq" id="WP_163461142.1">
    <property type="nucleotide sequence ID" value="NZ_JAAAMG010000002.1"/>
</dbReference>
<keyword evidence="2" id="KW-0378">Hydrolase</keyword>
<protein>
    <submittedName>
        <fullName evidence="2">Endonuclease/exonuclease/phosphatase family protein</fullName>
    </submittedName>
</protein>
<dbReference type="AlphaFoldDB" id="A0A6N9T3F9"/>
<evidence type="ECO:0000259" key="1">
    <source>
        <dbReference type="Pfam" id="PF19580"/>
    </source>
</evidence>
<proteinExistence type="predicted"/>
<dbReference type="EMBL" id="JAAAMG010000002">
    <property type="protein sequence ID" value="NDW03518.1"/>
    <property type="molecule type" value="Genomic_DNA"/>
</dbReference>
<dbReference type="PANTHER" id="PTHR42834">
    <property type="entry name" value="ENDONUCLEASE/EXONUCLEASE/PHOSPHATASE FAMILY PROTEIN (AFU_ORTHOLOGUE AFUA_3G09210)"/>
    <property type="match status" value="1"/>
</dbReference>
<reference evidence="2 3" key="1">
    <citation type="submission" date="2020-01" db="EMBL/GenBank/DDBJ databases">
        <title>Jiella pacifica sp. nov.</title>
        <authorList>
            <person name="Xue Z."/>
            <person name="Zhu S."/>
            <person name="Chen J."/>
            <person name="Yang J."/>
        </authorList>
    </citation>
    <scope>NUCLEOTIDE SEQUENCE [LARGE SCALE GENOMIC DNA]</scope>
    <source>
        <strain evidence="2 3">40Bstr34</strain>
    </source>
</reference>
<evidence type="ECO:0000313" key="2">
    <source>
        <dbReference type="EMBL" id="NDW03518.1"/>
    </source>
</evidence>
<dbReference type="Gene3D" id="3.60.10.10">
    <property type="entry name" value="Endonuclease/exonuclease/phosphatase"/>
    <property type="match status" value="1"/>
</dbReference>
<dbReference type="InterPro" id="IPR036691">
    <property type="entry name" value="Endo/exonu/phosph_ase_sf"/>
</dbReference>
<keyword evidence="2" id="KW-0255">Endonuclease</keyword>
<dbReference type="Pfam" id="PF19580">
    <property type="entry name" value="Exo_endo_phos_3"/>
    <property type="match status" value="1"/>
</dbReference>
<evidence type="ECO:0000313" key="3">
    <source>
        <dbReference type="Proteomes" id="UP000469011"/>
    </source>
</evidence>
<dbReference type="PANTHER" id="PTHR42834:SF1">
    <property type="entry name" value="ENDONUCLEASE_EXONUCLEASE_PHOSPHATASE FAMILY PROTEIN (AFU_ORTHOLOGUE AFUA_3G09210)"/>
    <property type="match status" value="1"/>
</dbReference>
<keyword evidence="3" id="KW-1185">Reference proteome</keyword>
<organism evidence="2 3">
    <name type="scientific">Jiella pacifica</name>
    <dbReference type="NCBI Taxonomy" id="2696469"/>
    <lineage>
        <taxon>Bacteria</taxon>
        <taxon>Pseudomonadati</taxon>
        <taxon>Pseudomonadota</taxon>
        <taxon>Alphaproteobacteria</taxon>
        <taxon>Hyphomicrobiales</taxon>
        <taxon>Aurantimonadaceae</taxon>
        <taxon>Jiella</taxon>
    </lineage>
</organism>
<name>A0A6N9T3F9_9HYPH</name>
<dbReference type="SUPFAM" id="SSF56219">
    <property type="entry name" value="DNase I-like"/>
    <property type="match status" value="1"/>
</dbReference>
<dbReference type="GO" id="GO:0004527">
    <property type="term" value="F:exonuclease activity"/>
    <property type="evidence" value="ECO:0007669"/>
    <property type="project" value="UniProtKB-KW"/>
</dbReference>
<dbReference type="Proteomes" id="UP000469011">
    <property type="component" value="Unassembled WGS sequence"/>
</dbReference>